<comment type="caution">
    <text evidence="1">The sequence shown here is derived from an EMBL/GenBank/DDBJ whole genome shotgun (WGS) entry which is preliminary data.</text>
</comment>
<dbReference type="InterPro" id="IPR023214">
    <property type="entry name" value="HAD_sf"/>
</dbReference>
<dbReference type="EMBL" id="JAHZIJ010000018">
    <property type="protein sequence ID" value="MBW7476941.1"/>
    <property type="molecule type" value="Genomic_DNA"/>
</dbReference>
<dbReference type="PANTHER" id="PTHR47478">
    <property type="match status" value="1"/>
</dbReference>
<dbReference type="Gene3D" id="3.40.50.1000">
    <property type="entry name" value="HAD superfamily/HAD-like"/>
    <property type="match status" value="1"/>
</dbReference>
<dbReference type="SFLD" id="SFLDS00003">
    <property type="entry name" value="Haloacid_Dehalogenase"/>
    <property type="match status" value="1"/>
</dbReference>
<proteinExistence type="predicted"/>
<dbReference type="InterPro" id="IPR023198">
    <property type="entry name" value="PGP-like_dom2"/>
</dbReference>
<dbReference type="InterPro" id="IPR052550">
    <property type="entry name" value="Pyrimidine_5'-ntase_YjjG"/>
</dbReference>
<dbReference type="InterPro" id="IPR006439">
    <property type="entry name" value="HAD-SF_hydro_IA"/>
</dbReference>
<evidence type="ECO:0000313" key="2">
    <source>
        <dbReference type="Proteomes" id="UP000812277"/>
    </source>
</evidence>
<keyword evidence="2" id="KW-1185">Reference proteome</keyword>
<dbReference type="Pfam" id="PF13419">
    <property type="entry name" value="HAD_2"/>
    <property type="match status" value="1"/>
</dbReference>
<organism evidence="1 2">
    <name type="scientific">Paenibacillus oenotherae</name>
    <dbReference type="NCBI Taxonomy" id="1435645"/>
    <lineage>
        <taxon>Bacteria</taxon>
        <taxon>Bacillati</taxon>
        <taxon>Bacillota</taxon>
        <taxon>Bacilli</taxon>
        <taxon>Bacillales</taxon>
        <taxon>Paenibacillaceae</taxon>
        <taxon>Paenibacillus</taxon>
    </lineage>
</organism>
<dbReference type="PANTHER" id="PTHR47478:SF1">
    <property type="entry name" value="PYRIMIDINE 5'-NUCLEOTIDASE YJJG"/>
    <property type="match status" value="1"/>
</dbReference>
<dbReference type="PRINTS" id="PR00413">
    <property type="entry name" value="HADHALOGNASE"/>
</dbReference>
<name>A0ABS7DAN1_9BACL</name>
<sequence length="247" mass="28778">MYKAILFDLDNTLLDYSCSEQESLRRMLEHHQLNLLEGFQWEQFREVFAPINWMYWVERNERKLNIMQVLDYSFRDTLLQMGQDHSASTDMAGTYWRLFCSTCHVIEGTQHLLARLHGRYPMGIISNGIGEAQRSRLKTGGLEHYFDHLFVSDEIGFWKPDRQIFDRAVDTFGLRHDEVLFVGDSLQDDYHGALGAGIDFCYFNPGGSRPEDGIRPKYSIQSLSQLIALLALNNEERGEQHEIQTLY</sequence>
<dbReference type="SUPFAM" id="SSF56784">
    <property type="entry name" value="HAD-like"/>
    <property type="match status" value="1"/>
</dbReference>
<dbReference type="Proteomes" id="UP000812277">
    <property type="component" value="Unassembled WGS sequence"/>
</dbReference>
<dbReference type="Gene3D" id="1.10.150.240">
    <property type="entry name" value="Putative phosphatase, domain 2"/>
    <property type="match status" value="1"/>
</dbReference>
<dbReference type="InterPro" id="IPR041492">
    <property type="entry name" value="HAD_2"/>
</dbReference>
<dbReference type="RefSeq" id="WP_219874191.1">
    <property type="nucleotide sequence ID" value="NZ_JAHZIJ010000018.1"/>
</dbReference>
<protein>
    <submittedName>
        <fullName evidence="1">YjjG family noncanonical pyrimidine nucleotidase</fullName>
    </submittedName>
</protein>
<dbReference type="InterPro" id="IPR036412">
    <property type="entry name" value="HAD-like_sf"/>
</dbReference>
<gene>
    <name evidence="1" type="ORF">K0T92_19675</name>
</gene>
<reference evidence="1 2" key="1">
    <citation type="submission" date="2021-07" db="EMBL/GenBank/DDBJ databases">
        <title>Paenibacillus radiodurans sp. nov., isolated from the southeastern edge of Tengger Desert.</title>
        <authorList>
            <person name="Zhang G."/>
        </authorList>
    </citation>
    <scope>NUCLEOTIDE SEQUENCE [LARGE SCALE GENOMIC DNA]</scope>
    <source>
        <strain evidence="1 2">DT7-4</strain>
    </source>
</reference>
<dbReference type="NCBIfam" id="TIGR01549">
    <property type="entry name" value="HAD-SF-IA-v1"/>
    <property type="match status" value="1"/>
</dbReference>
<dbReference type="InterPro" id="IPR011951">
    <property type="entry name" value="HAD-SF_hydro_IA_YjjG/PynA"/>
</dbReference>
<dbReference type="SFLD" id="SFLDG01129">
    <property type="entry name" value="C1.5:_HAD__Beta-PGM__Phosphata"/>
    <property type="match status" value="1"/>
</dbReference>
<evidence type="ECO:0000313" key="1">
    <source>
        <dbReference type="EMBL" id="MBW7476941.1"/>
    </source>
</evidence>
<dbReference type="NCBIfam" id="TIGR02254">
    <property type="entry name" value="YjjG_YfnB"/>
    <property type="match status" value="1"/>
</dbReference>
<accession>A0ABS7DAN1</accession>